<dbReference type="EMBL" id="OU895880">
    <property type="protein sequence ID" value="CAG9811237.1"/>
    <property type="molecule type" value="Genomic_DNA"/>
</dbReference>
<reference evidence="1" key="2">
    <citation type="submission" date="2022-10" db="EMBL/GenBank/DDBJ databases">
        <authorList>
            <consortium name="ENA_rothamsted_submissions"/>
            <consortium name="culmorum"/>
            <person name="King R."/>
        </authorList>
    </citation>
    <scope>NUCLEOTIDE SEQUENCE</scope>
</reference>
<reference evidence="1" key="1">
    <citation type="submission" date="2022-01" db="EMBL/GenBank/DDBJ databases">
        <authorList>
            <person name="King R."/>
        </authorList>
    </citation>
    <scope>NUCLEOTIDE SEQUENCE</scope>
</reference>
<proteinExistence type="predicted"/>
<evidence type="ECO:0000313" key="1">
    <source>
        <dbReference type="EMBL" id="CAG9811237.1"/>
    </source>
</evidence>
<evidence type="ECO:0000313" key="2">
    <source>
        <dbReference type="Proteomes" id="UP001153620"/>
    </source>
</evidence>
<dbReference type="Proteomes" id="UP001153620">
    <property type="component" value="Chromosome 4"/>
</dbReference>
<dbReference type="AlphaFoldDB" id="A0A9N9S4P5"/>
<sequence length="91" mass="10901">MRLMDRQTKRVFQKCLFLIGKCIKKNSRTTSISINSHPRQPLLVLQHTHILLLLLLLQPNLQSFYQYCLHHLRHSIRHHSIRYQLVVGHQL</sequence>
<accession>A0A9N9S4P5</accession>
<name>A0A9N9S4P5_9DIPT</name>
<protein>
    <submittedName>
        <fullName evidence="1">Uncharacterized protein</fullName>
    </submittedName>
</protein>
<keyword evidence="2" id="KW-1185">Reference proteome</keyword>
<gene>
    <name evidence="1" type="ORF">CHIRRI_LOCUS14046</name>
</gene>
<organism evidence="1 2">
    <name type="scientific">Chironomus riparius</name>
    <dbReference type="NCBI Taxonomy" id="315576"/>
    <lineage>
        <taxon>Eukaryota</taxon>
        <taxon>Metazoa</taxon>
        <taxon>Ecdysozoa</taxon>
        <taxon>Arthropoda</taxon>
        <taxon>Hexapoda</taxon>
        <taxon>Insecta</taxon>
        <taxon>Pterygota</taxon>
        <taxon>Neoptera</taxon>
        <taxon>Endopterygota</taxon>
        <taxon>Diptera</taxon>
        <taxon>Nematocera</taxon>
        <taxon>Chironomoidea</taxon>
        <taxon>Chironomidae</taxon>
        <taxon>Chironominae</taxon>
        <taxon>Chironomus</taxon>
    </lineage>
</organism>